<dbReference type="Pfam" id="PF00005">
    <property type="entry name" value="ABC_tran"/>
    <property type="match status" value="1"/>
</dbReference>
<dbReference type="Proteomes" id="UP000536442">
    <property type="component" value="Unassembled WGS sequence"/>
</dbReference>
<evidence type="ECO:0000313" key="4">
    <source>
        <dbReference type="EMBL" id="NWN91936.1"/>
    </source>
</evidence>
<dbReference type="SUPFAM" id="SSF52540">
    <property type="entry name" value="P-loop containing nucleoside triphosphate hydrolases"/>
    <property type="match status" value="1"/>
</dbReference>
<dbReference type="GO" id="GO:0016887">
    <property type="term" value="F:ATP hydrolysis activity"/>
    <property type="evidence" value="ECO:0007669"/>
    <property type="project" value="InterPro"/>
</dbReference>
<organism evidence="4 5">
    <name type="scientific">Marinobacter adhaerens</name>
    <dbReference type="NCBI Taxonomy" id="1033846"/>
    <lineage>
        <taxon>Bacteria</taxon>
        <taxon>Pseudomonadati</taxon>
        <taxon>Pseudomonadota</taxon>
        <taxon>Gammaproteobacteria</taxon>
        <taxon>Pseudomonadales</taxon>
        <taxon>Marinobacteraceae</taxon>
        <taxon>Marinobacter</taxon>
    </lineage>
</organism>
<dbReference type="GO" id="GO:0005524">
    <property type="term" value="F:ATP binding"/>
    <property type="evidence" value="ECO:0007669"/>
    <property type="project" value="UniProtKB-KW"/>
</dbReference>
<protein>
    <submittedName>
        <fullName evidence="4">ATP-binding cassette domain-containing protein</fullName>
    </submittedName>
</protein>
<dbReference type="Gene3D" id="3.40.50.300">
    <property type="entry name" value="P-loop containing nucleotide triphosphate hydrolases"/>
    <property type="match status" value="1"/>
</dbReference>
<name>A0A851HWH0_9GAMM</name>
<evidence type="ECO:0000313" key="5">
    <source>
        <dbReference type="Proteomes" id="UP000536442"/>
    </source>
</evidence>
<accession>A0A851HWH0</accession>
<comment type="caution">
    <text evidence="4">The sequence shown here is derived from an EMBL/GenBank/DDBJ whole genome shotgun (WGS) entry which is preliminary data.</text>
</comment>
<dbReference type="InterPro" id="IPR017871">
    <property type="entry name" value="ABC_transporter-like_CS"/>
</dbReference>
<dbReference type="AlphaFoldDB" id="A0A851HWH0"/>
<dbReference type="InterPro" id="IPR003593">
    <property type="entry name" value="AAA+_ATPase"/>
</dbReference>
<gene>
    <name evidence="4" type="ORF">HLV39_10580</name>
</gene>
<evidence type="ECO:0000259" key="3">
    <source>
        <dbReference type="PROSITE" id="PS50893"/>
    </source>
</evidence>
<dbReference type="InterPro" id="IPR015854">
    <property type="entry name" value="ABC_transpr_LolD-like"/>
</dbReference>
<keyword evidence="1" id="KW-0547">Nucleotide-binding</keyword>
<dbReference type="PANTHER" id="PTHR24220">
    <property type="entry name" value="IMPORT ATP-BINDING PROTEIN"/>
    <property type="match status" value="1"/>
</dbReference>
<keyword evidence="5" id="KW-1185">Reference proteome</keyword>
<feature type="domain" description="ABC transporter" evidence="3">
    <location>
        <begin position="6"/>
        <end position="223"/>
    </location>
</feature>
<sequence>MTDSLLAVRGLSKHFISGNETVPVIEKLSFTLGQGQSLALTGRSGSGKSTLLNLLCGLEWPDAGTIVMQGQVFDAGRARVRGTTEAWSALRRQHIGVVFQEANLMPALSLLDNVRFRARLAGRDPKNSEDWLTRLDISELAGRYPDQVSGGQRQRAALAMVFAMEPALILADEPTGSLDRHTSDEVIRELFSLQVRYGCSLVLATHDAELADSCQHHLDLGHLSGV</sequence>
<dbReference type="PROSITE" id="PS00211">
    <property type="entry name" value="ABC_TRANSPORTER_1"/>
    <property type="match status" value="1"/>
</dbReference>
<proteinExistence type="predicted"/>
<reference evidence="4 5" key="1">
    <citation type="submission" date="2020-03" db="EMBL/GenBank/DDBJ databases">
        <title>Metagenomic, metatranscriptomic, and metabolomic analyses revealed the key microbes and metabolic features during the fermentation of ganjang, Korean traditional soy sauce.</title>
        <authorList>
            <person name="Chun B.H."/>
            <person name="Jeon C.O."/>
        </authorList>
    </citation>
    <scope>NUCLEOTIDE SEQUENCE [LARGE SCALE GENOMIC DNA]</scope>
    <source>
        <strain evidence="4 5">KG14</strain>
    </source>
</reference>
<dbReference type="GO" id="GO:0022857">
    <property type="term" value="F:transmembrane transporter activity"/>
    <property type="evidence" value="ECO:0007669"/>
    <property type="project" value="TreeGrafter"/>
</dbReference>
<dbReference type="GO" id="GO:0005886">
    <property type="term" value="C:plasma membrane"/>
    <property type="evidence" value="ECO:0007669"/>
    <property type="project" value="TreeGrafter"/>
</dbReference>
<dbReference type="InterPro" id="IPR003439">
    <property type="entry name" value="ABC_transporter-like_ATP-bd"/>
</dbReference>
<evidence type="ECO:0000256" key="2">
    <source>
        <dbReference type="ARBA" id="ARBA00022840"/>
    </source>
</evidence>
<keyword evidence="2 4" id="KW-0067">ATP-binding</keyword>
<dbReference type="PROSITE" id="PS50893">
    <property type="entry name" value="ABC_TRANSPORTER_2"/>
    <property type="match status" value="1"/>
</dbReference>
<dbReference type="InterPro" id="IPR027417">
    <property type="entry name" value="P-loop_NTPase"/>
</dbReference>
<dbReference type="SMART" id="SM00382">
    <property type="entry name" value="AAA"/>
    <property type="match status" value="1"/>
</dbReference>
<evidence type="ECO:0000256" key="1">
    <source>
        <dbReference type="ARBA" id="ARBA00022741"/>
    </source>
</evidence>
<dbReference type="EMBL" id="JABEVQ010000005">
    <property type="protein sequence ID" value="NWN91936.1"/>
    <property type="molecule type" value="Genomic_DNA"/>
</dbReference>
<dbReference type="PANTHER" id="PTHR24220:SF659">
    <property type="entry name" value="TRANSPORTER, PUTATIVE-RELATED"/>
    <property type="match status" value="1"/>
</dbReference>